<gene>
    <name evidence="1" type="ORF">PIB30_040322</name>
</gene>
<evidence type="ECO:0000313" key="2">
    <source>
        <dbReference type="Proteomes" id="UP001341840"/>
    </source>
</evidence>
<name>A0ABU6SG75_9FABA</name>
<dbReference type="EMBL" id="JASCZI010060632">
    <property type="protein sequence ID" value="MED6134798.1"/>
    <property type="molecule type" value="Genomic_DNA"/>
</dbReference>
<proteinExistence type="predicted"/>
<dbReference type="Proteomes" id="UP001341840">
    <property type="component" value="Unassembled WGS sequence"/>
</dbReference>
<accession>A0ABU6SG75</accession>
<protein>
    <submittedName>
        <fullName evidence="1">Uncharacterized protein</fullName>
    </submittedName>
</protein>
<organism evidence="1 2">
    <name type="scientific">Stylosanthes scabra</name>
    <dbReference type="NCBI Taxonomy" id="79078"/>
    <lineage>
        <taxon>Eukaryota</taxon>
        <taxon>Viridiplantae</taxon>
        <taxon>Streptophyta</taxon>
        <taxon>Embryophyta</taxon>
        <taxon>Tracheophyta</taxon>
        <taxon>Spermatophyta</taxon>
        <taxon>Magnoliopsida</taxon>
        <taxon>eudicotyledons</taxon>
        <taxon>Gunneridae</taxon>
        <taxon>Pentapetalae</taxon>
        <taxon>rosids</taxon>
        <taxon>fabids</taxon>
        <taxon>Fabales</taxon>
        <taxon>Fabaceae</taxon>
        <taxon>Papilionoideae</taxon>
        <taxon>50 kb inversion clade</taxon>
        <taxon>dalbergioids sensu lato</taxon>
        <taxon>Dalbergieae</taxon>
        <taxon>Pterocarpus clade</taxon>
        <taxon>Stylosanthes</taxon>
    </lineage>
</organism>
<evidence type="ECO:0000313" key="1">
    <source>
        <dbReference type="EMBL" id="MED6134798.1"/>
    </source>
</evidence>
<reference evidence="1 2" key="1">
    <citation type="journal article" date="2023" name="Plants (Basel)">
        <title>Bridging the Gap: Combining Genomics and Transcriptomics Approaches to Understand Stylosanthes scabra, an Orphan Legume from the Brazilian Caatinga.</title>
        <authorList>
            <person name="Ferreira-Neto J.R.C."/>
            <person name="da Silva M.D."/>
            <person name="Binneck E."/>
            <person name="de Melo N.F."/>
            <person name="da Silva R.H."/>
            <person name="de Melo A.L.T.M."/>
            <person name="Pandolfi V."/>
            <person name="Bustamante F.O."/>
            <person name="Brasileiro-Vidal A.C."/>
            <person name="Benko-Iseppon A.M."/>
        </authorList>
    </citation>
    <scope>NUCLEOTIDE SEQUENCE [LARGE SCALE GENOMIC DNA]</scope>
    <source>
        <tissue evidence="1">Leaves</tissue>
    </source>
</reference>
<sequence>MGLSQKWKLGASFILSRAKQSALRLPSLKMLQKMTVHNPIRWGRNPFDEDFFSNSGIGQAIFPFEGFYIFAGQIQDFKVWVRWPLVVRFVDFSISPVPGLPTTKEEDVSPASMICCFEFVLNVPSYPLVLCNAKELLQRDMMNEVSPHYRNPRTISNDMD</sequence>
<keyword evidence="2" id="KW-1185">Reference proteome</keyword>
<comment type="caution">
    <text evidence="1">The sequence shown here is derived from an EMBL/GenBank/DDBJ whole genome shotgun (WGS) entry which is preliminary data.</text>
</comment>